<dbReference type="EMBL" id="JAABOA010001612">
    <property type="protein sequence ID" value="KAF9581207.1"/>
    <property type="molecule type" value="Genomic_DNA"/>
</dbReference>
<dbReference type="OrthoDB" id="329835at2759"/>
<gene>
    <name evidence="1" type="ORF">BGW38_001863</name>
</gene>
<dbReference type="SUPFAM" id="SSF53474">
    <property type="entry name" value="alpha/beta-Hydrolases"/>
    <property type="match status" value="1"/>
</dbReference>
<reference evidence="1" key="1">
    <citation type="journal article" date="2020" name="Fungal Divers.">
        <title>Resolving the Mortierellaceae phylogeny through synthesis of multi-gene phylogenetics and phylogenomics.</title>
        <authorList>
            <person name="Vandepol N."/>
            <person name="Liber J."/>
            <person name="Desiro A."/>
            <person name="Na H."/>
            <person name="Kennedy M."/>
            <person name="Barry K."/>
            <person name="Grigoriev I.V."/>
            <person name="Miller A.N."/>
            <person name="O'Donnell K."/>
            <person name="Stajich J.E."/>
            <person name="Bonito G."/>
        </authorList>
    </citation>
    <scope>NUCLEOTIDE SEQUENCE</scope>
    <source>
        <strain evidence="1">KOD1015</strain>
    </source>
</reference>
<keyword evidence="2" id="KW-1185">Reference proteome</keyword>
<dbReference type="Gene3D" id="3.40.50.1820">
    <property type="entry name" value="alpha/beta hydrolase"/>
    <property type="match status" value="1"/>
</dbReference>
<comment type="caution">
    <text evidence="1">The sequence shown here is derived from an EMBL/GenBank/DDBJ whole genome shotgun (WGS) entry which is preliminary data.</text>
</comment>
<accession>A0A9P6FTQ9</accession>
<organism evidence="1 2">
    <name type="scientific">Lunasporangiospora selenospora</name>
    <dbReference type="NCBI Taxonomy" id="979761"/>
    <lineage>
        <taxon>Eukaryota</taxon>
        <taxon>Fungi</taxon>
        <taxon>Fungi incertae sedis</taxon>
        <taxon>Mucoromycota</taxon>
        <taxon>Mortierellomycotina</taxon>
        <taxon>Mortierellomycetes</taxon>
        <taxon>Mortierellales</taxon>
        <taxon>Mortierellaceae</taxon>
        <taxon>Lunasporangiospora</taxon>
    </lineage>
</organism>
<evidence type="ECO:0000313" key="1">
    <source>
        <dbReference type="EMBL" id="KAF9581207.1"/>
    </source>
</evidence>
<dbReference type="InterPro" id="IPR029058">
    <property type="entry name" value="AB_hydrolase_fold"/>
</dbReference>
<sequence>MAVELEKLGEKVALLAVMDSVCDYSVCDNGEEEVNEQEEKDYVNHLALFGGKSSIDEGLALQERVMPVSINNSELAARFKPSVFGGDMIFLQAAVRSHDKIALVDPTSWTPYVRGRMEVHDVLCKHLEMDKPENIAVVGAVVAAKLEELF</sequence>
<proteinExistence type="predicted"/>
<name>A0A9P6FTQ9_9FUNG</name>
<dbReference type="AlphaFoldDB" id="A0A9P6FTQ9"/>
<evidence type="ECO:0000313" key="2">
    <source>
        <dbReference type="Proteomes" id="UP000780801"/>
    </source>
</evidence>
<protein>
    <submittedName>
        <fullName evidence="1">Uncharacterized protein</fullName>
    </submittedName>
</protein>
<dbReference type="Proteomes" id="UP000780801">
    <property type="component" value="Unassembled WGS sequence"/>
</dbReference>